<evidence type="ECO:0000256" key="1">
    <source>
        <dbReference type="SAM" id="MobiDB-lite"/>
    </source>
</evidence>
<organism evidence="2 3">
    <name type="scientific">Leifsonia xyli subsp. cynodontis DSM 46306</name>
    <dbReference type="NCBI Taxonomy" id="1389489"/>
    <lineage>
        <taxon>Bacteria</taxon>
        <taxon>Bacillati</taxon>
        <taxon>Actinomycetota</taxon>
        <taxon>Actinomycetes</taxon>
        <taxon>Micrococcales</taxon>
        <taxon>Microbacteriaceae</taxon>
        <taxon>Leifsonia</taxon>
    </lineage>
</organism>
<feature type="compositionally biased region" description="Basic and acidic residues" evidence="1">
    <location>
        <begin position="162"/>
        <end position="180"/>
    </location>
</feature>
<feature type="compositionally biased region" description="Basic and acidic residues" evidence="1">
    <location>
        <begin position="131"/>
        <end position="151"/>
    </location>
</feature>
<protein>
    <submittedName>
        <fullName evidence="2">Uncharacterized protein</fullName>
    </submittedName>
</protein>
<sequence length="205" mass="21793">MPGPGGGERAGREAQHPFQRPGEQGGPVGGRAPAHEGLGVEPVDRAEQVPRGGARVAGAEDPARHALRDDLFDQVLPRVHLPAHSSGERIVAASQRPRLHPHRGHVVARAIEQGRDERRQPCRGFGMPGQDRTDLRDLGRHHCGEGRGDQRIHRRPVVCHQGRGDAGPRGDGPQGDRGESVPDGEYTGSGGQLGAAFGRRLAGCS</sequence>
<dbReference type="HOGENOM" id="CLU_1336130_0_0_11"/>
<keyword evidence="3" id="KW-1185">Reference proteome</keyword>
<accession>U3P3X7</accession>
<dbReference type="AlphaFoldDB" id="U3P3X7"/>
<dbReference type="EMBL" id="CP006734">
    <property type="protein sequence ID" value="AGW40436.1"/>
    <property type="molecule type" value="Genomic_DNA"/>
</dbReference>
<gene>
    <name evidence="2" type="ORF">O159_01890</name>
</gene>
<feature type="region of interest" description="Disordered" evidence="1">
    <location>
        <begin position="1"/>
        <end position="63"/>
    </location>
</feature>
<evidence type="ECO:0000313" key="2">
    <source>
        <dbReference type="EMBL" id="AGW40436.1"/>
    </source>
</evidence>
<dbReference type="STRING" id="1389489.O159_01890"/>
<proteinExistence type="predicted"/>
<name>U3P3X7_LEIXC</name>
<feature type="region of interest" description="Disordered" evidence="1">
    <location>
        <begin position="82"/>
        <end position="104"/>
    </location>
</feature>
<reference evidence="2 3" key="1">
    <citation type="journal article" date="2013" name="Genome Announc.">
        <title>Complete Genome Sequence of Leifsonia xyli subsp. cynodontis Strain DSM46306, a Gram-Positive Bacterial Pathogen of Grasses.</title>
        <authorList>
            <person name="Monteiro-Vitorello C.B."/>
            <person name="Zerillo M.M."/>
            <person name="Van Sluys M.A."/>
            <person name="Camargo L.E."/>
            <person name="Kitajima J.P."/>
        </authorList>
    </citation>
    <scope>NUCLEOTIDE SEQUENCE [LARGE SCALE GENOMIC DNA]</scope>
    <source>
        <strain evidence="2 3">DSM 46306</strain>
    </source>
</reference>
<dbReference type="Proteomes" id="UP000016743">
    <property type="component" value="Chromosome"/>
</dbReference>
<evidence type="ECO:0000313" key="3">
    <source>
        <dbReference type="Proteomes" id="UP000016743"/>
    </source>
</evidence>
<feature type="region of interest" description="Disordered" evidence="1">
    <location>
        <begin position="119"/>
        <end position="205"/>
    </location>
</feature>
<dbReference type="KEGG" id="lxy:O159_01890"/>